<sequence>MILVMAAQFSRAQNRITCFLGRQKMFKKILVPVDPAETGFAAEALAKASQFARDYGSKIHLMAVCPEVQSFVASQLPEGWQKREFEETSKILDTIAGDLDVPEGTVDLTVRMGSVYHEVIEEAERASCDLVLMTSHKPGLSTYFIGSNAAHIVRHAPCSVMVLRAG</sequence>
<comment type="caution">
    <text evidence="3">The sequence shown here is derived from an EMBL/GenBank/DDBJ whole genome shotgun (WGS) entry which is preliminary data.</text>
</comment>
<accession>A0NPK2</accession>
<dbReference type="PANTHER" id="PTHR46268:SF6">
    <property type="entry name" value="UNIVERSAL STRESS PROTEIN UP12"/>
    <property type="match status" value="1"/>
</dbReference>
<evidence type="ECO:0000256" key="1">
    <source>
        <dbReference type="ARBA" id="ARBA00008791"/>
    </source>
</evidence>
<protein>
    <submittedName>
        <fullName evidence="3">UspA</fullName>
    </submittedName>
</protein>
<reference evidence="3 4" key="1">
    <citation type="submission" date="2006-05" db="EMBL/GenBank/DDBJ databases">
        <authorList>
            <person name="King G."/>
            <person name="Ferriera S."/>
            <person name="Johnson J."/>
            <person name="Kravitz S."/>
            <person name="Beeson K."/>
            <person name="Sutton G."/>
            <person name="Rogers Y.-H."/>
            <person name="Friedman R."/>
            <person name="Frazier M."/>
            <person name="Venter J.C."/>
        </authorList>
    </citation>
    <scope>NUCLEOTIDE SEQUENCE [LARGE SCALE GENOMIC DNA]</scope>
    <source>
        <strain evidence="4">ATCC 25650 / DSM 13394 / JCM 20685 / NBRC 16684 / NCIMB 2208 / IAM 12614 / B1</strain>
    </source>
</reference>
<evidence type="ECO:0000259" key="2">
    <source>
        <dbReference type="Pfam" id="PF00582"/>
    </source>
</evidence>
<dbReference type="Gene3D" id="3.40.50.620">
    <property type="entry name" value="HUPs"/>
    <property type="match status" value="1"/>
</dbReference>
<name>A0NPK2_ROSAI</name>
<dbReference type="PRINTS" id="PR01438">
    <property type="entry name" value="UNVRSLSTRESS"/>
</dbReference>
<dbReference type="EMBL" id="AAUW01000003">
    <property type="protein sequence ID" value="EAV45365.1"/>
    <property type="molecule type" value="Genomic_DNA"/>
</dbReference>
<dbReference type="InterPro" id="IPR006015">
    <property type="entry name" value="Universal_stress_UspA"/>
</dbReference>
<evidence type="ECO:0000313" key="3">
    <source>
        <dbReference type="EMBL" id="EAV45365.1"/>
    </source>
</evidence>
<dbReference type="PANTHER" id="PTHR46268">
    <property type="entry name" value="STRESS RESPONSE PROTEIN NHAX"/>
    <property type="match status" value="1"/>
</dbReference>
<proteinExistence type="inferred from homology"/>
<gene>
    <name evidence="3" type="ORF">SIAM614_18609</name>
</gene>
<evidence type="ECO:0000313" key="4">
    <source>
        <dbReference type="Proteomes" id="UP000004848"/>
    </source>
</evidence>
<dbReference type="AlphaFoldDB" id="A0NPK2"/>
<dbReference type="SUPFAM" id="SSF52402">
    <property type="entry name" value="Adenine nucleotide alpha hydrolases-like"/>
    <property type="match status" value="1"/>
</dbReference>
<organism evidence="3 4">
    <name type="scientific">Roseibium aggregatum (strain ATCC 25650 / DSM 13394 / JCM 20685 / NBRC 16684 / NCIMB 2208 / IAM 12614 / B1)</name>
    <name type="common">Stappia aggregata</name>
    <dbReference type="NCBI Taxonomy" id="384765"/>
    <lineage>
        <taxon>Bacteria</taxon>
        <taxon>Pseudomonadati</taxon>
        <taxon>Pseudomonadota</taxon>
        <taxon>Alphaproteobacteria</taxon>
        <taxon>Hyphomicrobiales</taxon>
        <taxon>Stappiaceae</taxon>
        <taxon>Roseibium</taxon>
    </lineage>
</organism>
<dbReference type="InterPro" id="IPR014729">
    <property type="entry name" value="Rossmann-like_a/b/a_fold"/>
</dbReference>
<feature type="domain" description="UspA" evidence="2">
    <location>
        <begin position="25"/>
        <end position="164"/>
    </location>
</feature>
<dbReference type="InterPro" id="IPR006016">
    <property type="entry name" value="UspA"/>
</dbReference>
<dbReference type="Proteomes" id="UP000004848">
    <property type="component" value="Unassembled WGS sequence"/>
</dbReference>
<dbReference type="eggNOG" id="COG0589">
    <property type="taxonomic scope" value="Bacteria"/>
</dbReference>
<dbReference type="Pfam" id="PF00582">
    <property type="entry name" value="Usp"/>
    <property type="match status" value="1"/>
</dbReference>
<dbReference type="CDD" id="cd00293">
    <property type="entry name" value="USP-like"/>
    <property type="match status" value="1"/>
</dbReference>
<comment type="similarity">
    <text evidence="1">Belongs to the universal stress protein A family.</text>
</comment>